<comment type="subcellular location">
    <subcellularLocation>
        <location evidence="6">Cytoplasm</location>
    </subcellularLocation>
</comment>
<dbReference type="HAMAP" id="MF_00735">
    <property type="entry name" value="Methyltr_PrmA"/>
    <property type="match status" value="1"/>
</dbReference>
<keyword evidence="8" id="KW-1185">Reference proteome</keyword>
<dbReference type="InterPro" id="IPR050078">
    <property type="entry name" value="Ribosomal_L11_MeTrfase_PrmA"/>
</dbReference>
<evidence type="ECO:0000256" key="1">
    <source>
        <dbReference type="ARBA" id="ARBA00009741"/>
    </source>
</evidence>
<evidence type="ECO:0000256" key="4">
    <source>
        <dbReference type="ARBA" id="ARBA00022679"/>
    </source>
</evidence>
<dbReference type="InterPro" id="IPR004498">
    <property type="entry name" value="Ribosomal_PrmA_MeTrfase"/>
</dbReference>
<dbReference type="GO" id="GO:0032259">
    <property type="term" value="P:methylation"/>
    <property type="evidence" value="ECO:0007669"/>
    <property type="project" value="UniProtKB-KW"/>
</dbReference>
<dbReference type="GO" id="GO:0016279">
    <property type="term" value="F:protein-lysine N-methyltransferase activity"/>
    <property type="evidence" value="ECO:0007669"/>
    <property type="project" value="RHEA"/>
</dbReference>
<comment type="catalytic activity">
    <reaction evidence="6">
        <text>L-lysyl-[protein] + 3 S-adenosyl-L-methionine = N(6),N(6),N(6)-trimethyl-L-lysyl-[protein] + 3 S-adenosyl-L-homocysteine + 3 H(+)</text>
        <dbReference type="Rhea" id="RHEA:54192"/>
        <dbReference type="Rhea" id="RHEA-COMP:9752"/>
        <dbReference type="Rhea" id="RHEA-COMP:13826"/>
        <dbReference type="ChEBI" id="CHEBI:15378"/>
        <dbReference type="ChEBI" id="CHEBI:29969"/>
        <dbReference type="ChEBI" id="CHEBI:57856"/>
        <dbReference type="ChEBI" id="CHEBI:59789"/>
        <dbReference type="ChEBI" id="CHEBI:61961"/>
    </reaction>
</comment>
<keyword evidence="2 6" id="KW-0963">Cytoplasm</keyword>
<dbReference type="CDD" id="cd02440">
    <property type="entry name" value="AdoMet_MTases"/>
    <property type="match status" value="1"/>
</dbReference>
<comment type="function">
    <text evidence="6">Methylates ribosomal protein L11.</text>
</comment>
<accession>A0A2L1GNZ5</accession>
<dbReference type="PANTHER" id="PTHR43648:SF1">
    <property type="entry name" value="ELECTRON TRANSFER FLAVOPROTEIN BETA SUBUNIT LYSINE METHYLTRANSFERASE"/>
    <property type="match status" value="1"/>
</dbReference>
<dbReference type="PANTHER" id="PTHR43648">
    <property type="entry name" value="ELECTRON TRANSFER FLAVOPROTEIN BETA SUBUNIT LYSINE METHYLTRANSFERASE"/>
    <property type="match status" value="1"/>
</dbReference>
<feature type="binding site" evidence="6">
    <location>
        <position position="240"/>
    </location>
    <ligand>
        <name>S-adenosyl-L-methionine</name>
        <dbReference type="ChEBI" id="CHEBI:59789"/>
    </ligand>
</feature>
<evidence type="ECO:0000256" key="6">
    <source>
        <dbReference type="HAMAP-Rule" id="MF_00735"/>
    </source>
</evidence>
<evidence type="ECO:0000313" key="7">
    <source>
        <dbReference type="EMBL" id="AVD71411.1"/>
    </source>
</evidence>
<dbReference type="GO" id="GO:0005737">
    <property type="term" value="C:cytoplasm"/>
    <property type="evidence" value="ECO:0007669"/>
    <property type="project" value="UniProtKB-SubCell"/>
</dbReference>
<dbReference type="OrthoDB" id="9785995at2"/>
<comment type="similarity">
    <text evidence="1 6">Belongs to the methyltransferase superfamily. PrmA family.</text>
</comment>
<gene>
    <name evidence="6" type="primary">prmA</name>
    <name evidence="7" type="ORF">CAY53_07975</name>
</gene>
<dbReference type="Proteomes" id="UP000239867">
    <property type="component" value="Chromosome"/>
</dbReference>
<organism evidence="7 8">
    <name type="scientific">Desulfobulbus oralis</name>
    <dbReference type="NCBI Taxonomy" id="1986146"/>
    <lineage>
        <taxon>Bacteria</taxon>
        <taxon>Pseudomonadati</taxon>
        <taxon>Thermodesulfobacteriota</taxon>
        <taxon>Desulfobulbia</taxon>
        <taxon>Desulfobulbales</taxon>
        <taxon>Desulfobulbaceae</taxon>
        <taxon>Desulfobulbus</taxon>
    </lineage>
</organism>
<evidence type="ECO:0000256" key="3">
    <source>
        <dbReference type="ARBA" id="ARBA00022603"/>
    </source>
</evidence>
<dbReference type="Gene3D" id="3.40.50.150">
    <property type="entry name" value="Vaccinia Virus protein VP39"/>
    <property type="match status" value="1"/>
</dbReference>
<keyword evidence="5 6" id="KW-0949">S-adenosyl-L-methionine</keyword>
<dbReference type="AlphaFoldDB" id="A0A2L1GNZ5"/>
<reference evidence="7 8" key="1">
    <citation type="journal article" date="2018" name="MBio">
        <title>Insights into the evolution of host association through the isolation and characterization of a novel human periodontal pathobiont, Desulfobulbus oralis.</title>
        <authorList>
            <person name="Cross K.L."/>
            <person name="Chirania P."/>
            <person name="Xiong W."/>
            <person name="Beall C.J."/>
            <person name="Elkins J.G."/>
            <person name="Giannone R.J."/>
            <person name="Griffen A.L."/>
            <person name="Guss A.M."/>
            <person name="Hettich R.L."/>
            <person name="Joshi S.S."/>
            <person name="Mokrzan E.M."/>
            <person name="Martin R.K."/>
            <person name="Zhulin I.B."/>
            <person name="Leys E.J."/>
            <person name="Podar M."/>
        </authorList>
    </citation>
    <scope>NUCLEOTIDE SEQUENCE [LARGE SCALE GENOMIC DNA]</scope>
    <source>
        <strain evidence="7 8">ORNL</strain>
    </source>
</reference>
<feature type="binding site" evidence="6">
    <location>
        <position position="176"/>
    </location>
    <ligand>
        <name>S-adenosyl-L-methionine</name>
        <dbReference type="ChEBI" id="CHEBI:59789"/>
    </ligand>
</feature>
<dbReference type="InterPro" id="IPR029063">
    <property type="entry name" value="SAM-dependent_MTases_sf"/>
</dbReference>
<feature type="binding site" evidence="6">
    <location>
        <position position="198"/>
    </location>
    <ligand>
        <name>S-adenosyl-L-methionine</name>
        <dbReference type="ChEBI" id="CHEBI:59789"/>
    </ligand>
</feature>
<dbReference type="SUPFAM" id="SSF53335">
    <property type="entry name" value="S-adenosyl-L-methionine-dependent methyltransferases"/>
    <property type="match status" value="1"/>
</dbReference>
<dbReference type="Pfam" id="PF06325">
    <property type="entry name" value="PrmA"/>
    <property type="match status" value="1"/>
</dbReference>
<evidence type="ECO:0000256" key="5">
    <source>
        <dbReference type="ARBA" id="ARBA00022691"/>
    </source>
</evidence>
<keyword evidence="4 6" id="KW-0808">Transferase</keyword>
<name>A0A2L1GNZ5_9BACT</name>
<keyword evidence="3 6" id="KW-0489">Methyltransferase</keyword>
<protein>
    <recommendedName>
        <fullName evidence="6">Ribosomal protein L11 methyltransferase</fullName>
        <shortName evidence="6">L11 Mtase</shortName>
        <ecNumber evidence="6">2.1.1.-</ecNumber>
    </recommendedName>
</protein>
<dbReference type="EMBL" id="CP021255">
    <property type="protein sequence ID" value="AVD71411.1"/>
    <property type="molecule type" value="Genomic_DNA"/>
</dbReference>
<feature type="binding site" evidence="6">
    <location>
        <position position="150"/>
    </location>
    <ligand>
        <name>S-adenosyl-L-methionine</name>
        <dbReference type="ChEBI" id="CHEBI:59789"/>
    </ligand>
</feature>
<dbReference type="KEGG" id="deo:CAY53_07975"/>
<evidence type="ECO:0000256" key="2">
    <source>
        <dbReference type="ARBA" id="ARBA00022490"/>
    </source>
</evidence>
<dbReference type="EC" id="2.1.1.-" evidence="6"/>
<proteinExistence type="inferred from homology"/>
<evidence type="ECO:0000313" key="8">
    <source>
        <dbReference type="Proteomes" id="UP000239867"/>
    </source>
</evidence>
<sequence>MLLQELMEQQKQWLKLSFFCPLELAEAASDVLAVKSGNGVEQSPEQDSACVLAGFFAVHDADEVRLVAADVGAALAALFALYERPAPELERRMLQDEDWATSWQRYFKPFAVVPGLIVRPSWESYAAGPGERVLEMDPGMAFGTGQHASTRGALTLMRQALGALPPEVEQRALDVGTGTGILAMAAALWGMPAVLALDNDPEAVQVAAENVARNGLAAQIRVALTPPAALSGSFALVTANIVHDVLAAMLADLTRLTAQGGFLILAGILAGGQEANIVRLYGDCGFHLVEAKYEDEWAALLLRRG</sequence>